<feature type="compositionally biased region" description="Low complexity" evidence="1">
    <location>
        <begin position="417"/>
        <end position="427"/>
    </location>
</feature>
<dbReference type="AlphaFoldDB" id="A0A9P6UBP0"/>
<feature type="region of interest" description="Disordered" evidence="1">
    <location>
        <begin position="45"/>
        <end position="67"/>
    </location>
</feature>
<evidence type="ECO:0000256" key="2">
    <source>
        <dbReference type="SAM" id="Phobius"/>
    </source>
</evidence>
<feature type="region of interest" description="Disordered" evidence="1">
    <location>
        <begin position="305"/>
        <end position="326"/>
    </location>
</feature>
<feature type="compositionally biased region" description="Basic and acidic residues" evidence="1">
    <location>
        <begin position="386"/>
        <end position="399"/>
    </location>
</feature>
<keyword evidence="2" id="KW-1133">Transmembrane helix</keyword>
<dbReference type="EMBL" id="JAAAJB010000068">
    <property type="protein sequence ID" value="KAG0267806.1"/>
    <property type="molecule type" value="Genomic_DNA"/>
</dbReference>
<feature type="compositionally biased region" description="Acidic residues" evidence="1">
    <location>
        <begin position="442"/>
        <end position="452"/>
    </location>
</feature>
<feature type="region of interest" description="Disordered" evidence="1">
    <location>
        <begin position="172"/>
        <end position="205"/>
    </location>
</feature>
<comment type="caution">
    <text evidence="3">The sequence shown here is derived from an EMBL/GenBank/DDBJ whole genome shotgun (WGS) entry which is preliminary data.</text>
</comment>
<keyword evidence="2" id="KW-0812">Transmembrane</keyword>
<organism evidence="3 4">
    <name type="scientific">Actinomortierella ambigua</name>
    <dbReference type="NCBI Taxonomy" id="1343610"/>
    <lineage>
        <taxon>Eukaryota</taxon>
        <taxon>Fungi</taxon>
        <taxon>Fungi incertae sedis</taxon>
        <taxon>Mucoromycota</taxon>
        <taxon>Mortierellomycotina</taxon>
        <taxon>Mortierellomycetes</taxon>
        <taxon>Mortierellales</taxon>
        <taxon>Mortierellaceae</taxon>
        <taxon>Actinomortierella</taxon>
    </lineage>
</organism>
<sequence length="465" mass="50031">MVMAFLPYVLADGGQSAAANYKLPPDIYDDIPSGLDTPLKDLVKQGQPLSVGNPAMQEQPQPSGGGGTLVHRIVSPTCNTIYAPGDEVVVKWISEMQEVPKSQLDSIPTVEEATGGGGGVGGEGGGGEGGGATWKERALQEAHDSATALHDSPIRLHSLRLITTPWTQGKVGGALKSLQKQQQPQSSSNLLTKHNSNNNNNNNSDFYFHHQQLSSASLEFWNAVQTQLQGEEGYPISQGVVDNDGGGSMISLTTGGKTAWKIAEDWPMEGEFEIRIHARSSASSPAQVAKSPSFWILQDQAFREKHRQAGPGSSPGRDSGGENGLIDDEHWDGGSLFVERQKGLGIFLGLMAVVVVSALVSACCVVPYYRHRWVMDPLDTSRLEQAMPKKGEQQQEEQQRAMSMGVEKSGEWDLHTPGPSSGCSVSPPRSPMCRLSSVDGGAEIEPEEEEEQQQQQQEEHSSSLP</sequence>
<keyword evidence="4" id="KW-1185">Reference proteome</keyword>
<protein>
    <submittedName>
        <fullName evidence="3">Uncharacterized protein</fullName>
    </submittedName>
</protein>
<feature type="region of interest" description="Disordered" evidence="1">
    <location>
        <begin position="386"/>
        <end position="465"/>
    </location>
</feature>
<accession>A0A9P6UBP0</accession>
<dbReference type="OrthoDB" id="2440626at2759"/>
<evidence type="ECO:0000256" key="1">
    <source>
        <dbReference type="SAM" id="MobiDB-lite"/>
    </source>
</evidence>
<name>A0A9P6UBP0_9FUNG</name>
<gene>
    <name evidence="3" type="ORF">DFQ27_008195</name>
</gene>
<proteinExistence type="predicted"/>
<evidence type="ECO:0000313" key="3">
    <source>
        <dbReference type="EMBL" id="KAG0267806.1"/>
    </source>
</evidence>
<keyword evidence="2" id="KW-0472">Membrane</keyword>
<feature type="region of interest" description="Disordered" evidence="1">
    <location>
        <begin position="109"/>
        <end position="133"/>
    </location>
</feature>
<feature type="transmembrane region" description="Helical" evidence="2">
    <location>
        <begin position="344"/>
        <end position="369"/>
    </location>
</feature>
<dbReference type="Proteomes" id="UP000807716">
    <property type="component" value="Unassembled WGS sequence"/>
</dbReference>
<feature type="compositionally biased region" description="Gly residues" evidence="1">
    <location>
        <begin position="114"/>
        <end position="132"/>
    </location>
</feature>
<reference evidence="3" key="1">
    <citation type="journal article" date="2020" name="Fungal Divers.">
        <title>Resolving the Mortierellaceae phylogeny through synthesis of multi-gene phylogenetics and phylogenomics.</title>
        <authorList>
            <person name="Vandepol N."/>
            <person name="Liber J."/>
            <person name="Desiro A."/>
            <person name="Na H."/>
            <person name="Kennedy M."/>
            <person name="Barry K."/>
            <person name="Grigoriev I.V."/>
            <person name="Miller A.N."/>
            <person name="O'Donnell K."/>
            <person name="Stajich J.E."/>
            <person name="Bonito G."/>
        </authorList>
    </citation>
    <scope>NUCLEOTIDE SEQUENCE</scope>
    <source>
        <strain evidence="3">BC1065</strain>
    </source>
</reference>
<feature type="compositionally biased region" description="Low complexity" evidence="1">
    <location>
        <begin position="175"/>
        <end position="204"/>
    </location>
</feature>
<evidence type="ECO:0000313" key="4">
    <source>
        <dbReference type="Proteomes" id="UP000807716"/>
    </source>
</evidence>